<evidence type="ECO:0000313" key="14">
    <source>
        <dbReference type="Proteomes" id="UP000694846"/>
    </source>
</evidence>
<dbReference type="EC" id="1.1.99.39" evidence="9"/>
<dbReference type="FunFam" id="3.30.465.10:FF:000001">
    <property type="entry name" value="D-2-hydroxyglutarate dehydrogenase, mitochondrial"/>
    <property type="match status" value="1"/>
</dbReference>
<evidence type="ECO:0000256" key="11">
    <source>
        <dbReference type="ARBA" id="ARBA00045410"/>
    </source>
</evidence>
<protein>
    <recommendedName>
        <fullName evidence="10">D-2-hydroxyglutarate dehydrogenase, mitochondrial</fullName>
        <ecNumber evidence="9">1.1.99.39</ecNumber>
    </recommendedName>
</protein>
<dbReference type="FunFam" id="3.30.43.10:FF:000011">
    <property type="entry name" value="D-lactate dehydrogenase (Cytochrome)"/>
    <property type="match status" value="1"/>
</dbReference>
<keyword evidence="14" id="KW-1185">Reference proteome</keyword>
<accession>A0A8B8FCS5</accession>
<comment type="catalytic activity">
    <reaction evidence="12">
        <text>(R)-malate + A = oxaloacetate + AH2</text>
        <dbReference type="Rhea" id="RHEA:67460"/>
        <dbReference type="ChEBI" id="CHEBI:13193"/>
        <dbReference type="ChEBI" id="CHEBI:15588"/>
        <dbReference type="ChEBI" id="CHEBI:16452"/>
        <dbReference type="ChEBI" id="CHEBI:17499"/>
    </reaction>
    <physiologicalReaction direction="left-to-right" evidence="12">
        <dbReference type="Rhea" id="RHEA:67461"/>
    </physiologicalReaction>
</comment>
<dbReference type="PANTHER" id="PTHR43716">
    <property type="entry name" value="D-2-HYDROXYGLUTARATE DEHYDROGENASE, MITOCHONDRIAL"/>
    <property type="match status" value="1"/>
</dbReference>
<comment type="similarity">
    <text evidence="3">Belongs to the FAD-binding oxidoreductase/transferase type 4 family.</text>
</comment>
<dbReference type="InterPro" id="IPR051264">
    <property type="entry name" value="FAD-oxidored/transferase_4"/>
</dbReference>
<dbReference type="PROSITE" id="PS51387">
    <property type="entry name" value="FAD_PCMH"/>
    <property type="match status" value="1"/>
</dbReference>
<comment type="subcellular location">
    <subcellularLocation>
        <location evidence="2">Peroxisome</location>
    </subcellularLocation>
</comment>
<dbReference type="Pfam" id="PF01565">
    <property type="entry name" value="FAD_binding_4"/>
    <property type="match status" value="1"/>
</dbReference>
<dbReference type="OrthoDB" id="5332616at2759"/>
<evidence type="ECO:0000256" key="6">
    <source>
        <dbReference type="ARBA" id="ARBA00022827"/>
    </source>
</evidence>
<evidence type="ECO:0000256" key="12">
    <source>
        <dbReference type="ARBA" id="ARBA00049267"/>
    </source>
</evidence>
<keyword evidence="6" id="KW-0274">FAD</keyword>
<keyword evidence="5" id="KW-0285">Flavoprotein</keyword>
<dbReference type="Proteomes" id="UP000694846">
    <property type="component" value="Unplaced"/>
</dbReference>
<dbReference type="InterPro" id="IPR006094">
    <property type="entry name" value="Oxid_FAD_bind_N"/>
</dbReference>
<dbReference type="Gene3D" id="1.10.45.10">
    <property type="entry name" value="Vanillyl-alcohol Oxidase, Chain A, domain 4"/>
    <property type="match status" value="1"/>
</dbReference>
<dbReference type="GO" id="GO:0005739">
    <property type="term" value="C:mitochondrion"/>
    <property type="evidence" value="ECO:0007669"/>
    <property type="project" value="TreeGrafter"/>
</dbReference>
<reference evidence="15" key="1">
    <citation type="submission" date="2025-08" db="UniProtKB">
        <authorList>
            <consortium name="RefSeq"/>
        </authorList>
    </citation>
    <scope>IDENTIFICATION</scope>
    <source>
        <tissue evidence="15">Whole body</tissue>
    </source>
</reference>
<gene>
    <name evidence="15" type="primary">LOC112682254</name>
</gene>
<evidence type="ECO:0000256" key="5">
    <source>
        <dbReference type="ARBA" id="ARBA00022630"/>
    </source>
</evidence>
<dbReference type="InterPro" id="IPR036318">
    <property type="entry name" value="FAD-bd_PCMH-like_sf"/>
</dbReference>
<sequence length="505" mass="56177">MIFTISNIRKFYTQSVLFKNAIQLTKDRFTNLKRGSYAVLNANDVDYFKKLLGDNNFITGEEVKAYNEDWLKTVCGSSKYVLKPKTTEQVSEILKYCYKHNIAVSIQGGNTGLVGGSVPVFDEVILSTSAMNKIISFNKLSVYLGVLVCEAGCVLENLMNYVQNKGFIMPFDLGAKGTCQIGGNLATNAGGLRLIKYGSLQGSVLGLQAVLADGQVLDCLSTLKKDNTGYHLKHMFIGSEGTLGVITKVAIHCPNAPKFVNAAFIGLKSFDKVLSFFSLIRKEFGGSLSSFELMDSVAITSVQKNIGLKCPIDDNLEFYVLLELSADNNFINTSIQEVLEQALAEEIIVDATVGDQPSVVQNIWKIRENIPESFLRYGYVYKYDITLPHELFYEIVPEIRKRLEILDVKAVSGYGHLGDGNLHLNVATNEHSDKIVSAIEPYVYEWTTKCKGSISAEHGIGLLKTKYLKYSKSDIEVDLMKKLKNTFDPKKILNPYKIFPQDDIN</sequence>
<dbReference type="AlphaFoldDB" id="A0A8B8FCS5"/>
<dbReference type="GO" id="GO:0005777">
    <property type="term" value="C:peroxisome"/>
    <property type="evidence" value="ECO:0007669"/>
    <property type="project" value="UniProtKB-SubCell"/>
</dbReference>
<evidence type="ECO:0000256" key="9">
    <source>
        <dbReference type="ARBA" id="ARBA00039003"/>
    </source>
</evidence>
<evidence type="ECO:0000256" key="3">
    <source>
        <dbReference type="ARBA" id="ARBA00008000"/>
    </source>
</evidence>
<evidence type="ECO:0000256" key="1">
    <source>
        <dbReference type="ARBA" id="ARBA00001974"/>
    </source>
</evidence>
<dbReference type="Gene3D" id="3.30.465.10">
    <property type="match status" value="1"/>
</dbReference>
<dbReference type="InterPro" id="IPR016166">
    <property type="entry name" value="FAD-bd_PCMH"/>
</dbReference>
<evidence type="ECO:0000256" key="8">
    <source>
        <dbReference type="ARBA" id="ARBA00023140"/>
    </source>
</evidence>
<dbReference type="GO" id="GO:0051990">
    <property type="term" value="F:(R)-2-hydroxyglutarate dehydrogenase activity"/>
    <property type="evidence" value="ECO:0007669"/>
    <property type="project" value="UniProtKB-EC"/>
</dbReference>
<evidence type="ECO:0000259" key="13">
    <source>
        <dbReference type="PROSITE" id="PS51387"/>
    </source>
</evidence>
<evidence type="ECO:0000256" key="4">
    <source>
        <dbReference type="ARBA" id="ARBA00011738"/>
    </source>
</evidence>
<keyword evidence="8" id="KW-0576">Peroxisome</keyword>
<evidence type="ECO:0000313" key="15">
    <source>
        <dbReference type="RefSeq" id="XP_025408573.1"/>
    </source>
</evidence>
<dbReference type="InterPro" id="IPR016171">
    <property type="entry name" value="Vanillyl_alc_oxidase_C-sub2"/>
</dbReference>
<dbReference type="Gene3D" id="3.30.43.10">
    <property type="entry name" value="Uridine Diphospho-n-acetylenolpyruvylglucosamine Reductase, domain 2"/>
    <property type="match status" value="1"/>
</dbReference>
<dbReference type="RefSeq" id="XP_025408573.1">
    <property type="nucleotide sequence ID" value="XM_025552788.1"/>
</dbReference>
<proteinExistence type="inferred from homology"/>
<evidence type="ECO:0000256" key="2">
    <source>
        <dbReference type="ARBA" id="ARBA00004275"/>
    </source>
</evidence>
<keyword evidence="7" id="KW-0560">Oxidoreductase</keyword>
<evidence type="ECO:0000256" key="10">
    <source>
        <dbReference type="ARBA" id="ARBA00039639"/>
    </source>
</evidence>
<dbReference type="FunFam" id="3.30.70.2740:FF:000002">
    <property type="entry name" value="D-2-hydroxyglutarate dehydrogenase mitochondrial"/>
    <property type="match status" value="1"/>
</dbReference>
<dbReference type="Pfam" id="PF02913">
    <property type="entry name" value="FAD-oxidase_C"/>
    <property type="match status" value="1"/>
</dbReference>
<evidence type="ECO:0000256" key="7">
    <source>
        <dbReference type="ARBA" id="ARBA00023002"/>
    </source>
</evidence>
<dbReference type="Gene3D" id="3.30.70.2740">
    <property type="match status" value="1"/>
</dbReference>
<dbReference type="FunFam" id="1.10.45.10:FF:000001">
    <property type="entry name" value="D-lactate dehydrogenase mitochondrial"/>
    <property type="match status" value="1"/>
</dbReference>
<dbReference type="InterPro" id="IPR016167">
    <property type="entry name" value="FAD-bd_PCMH_sub1"/>
</dbReference>
<comment type="function">
    <text evidence="11">Catalyzes the oxidation of D-2-hydroxyglutarate (D-2-HG) to alpha-ketoglutarate. Also catalyzes the oxidation of other D-2-hydroxyacids, such as D-malate (D-MAL) and D-lactate (D-LAC). Exhibits high activities towards D-2-HG and D-MAL but a very weak activity towards D-LAC.</text>
</comment>
<dbReference type="Gene3D" id="3.30.70.2190">
    <property type="match status" value="1"/>
</dbReference>
<dbReference type="PANTHER" id="PTHR43716:SF1">
    <property type="entry name" value="D-2-HYDROXYGLUTARATE DEHYDROGENASE, MITOCHONDRIAL"/>
    <property type="match status" value="1"/>
</dbReference>
<comment type="cofactor">
    <cofactor evidence="1">
        <name>FAD</name>
        <dbReference type="ChEBI" id="CHEBI:57692"/>
    </cofactor>
</comment>
<dbReference type="SUPFAM" id="SSF56176">
    <property type="entry name" value="FAD-binding/transporter-associated domain-like"/>
    <property type="match status" value="1"/>
</dbReference>
<organism evidence="14 15">
    <name type="scientific">Sipha flava</name>
    <name type="common">yellow sugarcane aphid</name>
    <dbReference type="NCBI Taxonomy" id="143950"/>
    <lineage>
        <taxon>Eukaryota</taxon>
        <taxon>Metazoa</taxon>
        <taxon>Ecdysozoa</taxon>
        <taxon>Arthropoda</taxon>
        <taxon>Hexapoda</taxon>
        <taxon>Insecta</taxon>
        <taxon>Pterygota</taxon>
        <taxon>Neoptera</taxon>
        <taxon>Paraneoptera</taxon>
        <taxon>Hemiptera</taxon>
        <taxon>Sternorrhyncha</taxon>
        <taxon>Aphidomorpha</taxon>
        <taxon>Aphidoidea</taxon>
        <taxon>Aphididae</taxon>
        <taxon>Sipha</taxon>
    </lineage>
</organism>
<comment type="subunit">
    <text evidence="4">Homodimer.</text>
</comment>
<name>A0A8B8FCS5_9HEMI</name>
<dbReference type="InterPro" id="IPR016169">
    <property type="entry name" value="FAD-bd_PCMH_sub2"/>
</dbReference>
<dbReference type="InterPro" id="IPR004113">
    <property type="entry name" value="FAD-bd_oxidored_4_C"/>
</dbReference>
<dbReference type="InterPro" id="IPR016164">
    <property type="entry name" value="FAD-linked_Oxase-like_C"/>
</dbReference>
<feature type="domain" description="FAD-binding PCMH-type" evidence="13">
    <location>
        <begin position="73"/>
        <end position="256"/>
    </location>
</feature>
<dbReference type="GeneID" id="112682254"/>
<dbReference type="SUPFAM" id="SSF55103">
    <property type="entry name" value="FAD-linked oxidases, C-terminal domain"/>
    <property type="match status" value="1"/>
</dbReference>
<dbReference type="GO" id="GO:0071949">
    <property type="term" value="F:FAD binding"/>
    <property type="evidence" value="ECO:0007669"/>
    <property type="project" value="InterPro"/>
</dbReference>